<dbReference type="PANTHER" id="PTHR43286">
    <property type="entry name" value="ENDONUCLEASE III-LIKE PROTEIN 1"/>
    <property type="match status" value="1"/>
</dbReference>
<evidence type="ECO:0000313" key="11">
    <source>
        <dbReference type="EMBL" id="KIM87340.1"/>
    </source>
</evidence>
<evidence type="ECO:0000259" key="10">
    <source>
        <dbReference type="SMART" id="SM00478"/>
    </source>
</evidence>
<keyword evidence="8" id="KW-0539">Nucleus</keyword>
<keyword evidence="6 8" id="KW-0326">Glycosidase</keyword>
<dbReference type="FunCoup" id="A0A0C3FT00">
    <property type="interactions" value="217"/>
</dbReference>
<evidence type="ECO:0000256" key="3">
    <source>
        <dbReference type="ARBA" id="ARBA00022801"/>
    </source>
</evidence>
<comment type="caution">
    <text evidence="8">Lacks conserved residue(s) required for the propagation of feature annotation.</text>
</comment>
<feature type="compositionally biased region" description="Basic and acidic residues" evidence="9">
    <location>
        <begin position="341"/>
        <end position="350"/>
    </location>
</feature>
<feature type="region of interest" description="Disordered" evidence="9">
    <location>
        <begin position="1"/>
        <end position="71"/>
    </location>
</feature>
<dbReference type="InterPro" id="IPR023170">
    <property type="entry name" value="HhH_base_excis_C"/>
</dbReference>
<dbReference type="SMART" id="SM00478">
    <property type="entry name" value="ENDO3c"/>
    <property type="match status" value="1"/>
</dbReference>
<organism evidence="11 12">
    <name type="scientific">Piloderma croceum (strain F 1598)</name>
    <dbReference type="NCBI Taxonomy" id="765440"/>
    <lineage>
        <taxon>Eukaryota</taxon>
        <taxon>Fungi</taxon>
        <taxon>Dikarya</taxon>
        <taxon>Basidiomycota</taxon>
        <taxon>Agaricomycotina</taxon>
        <taxon>Agaricomycetes</taxon>
        <taxon>Agaricomycetidae</taxon>
        <taxon>Atheliales</taxon>
        <taxon>Atheliaceae</taxon>
        <taxon>Piloderma</taxon>
    </lineage>
</organism>
<dbReference type="EC" id="4.2.99.18" evidence="8"/>
<dbReference type="GO" id="GO:0140078">
    <property type="term" value="F:class I DNA-(apurinic or apyrimidinic site) endonuclease activity"/>
    <property type="evidence" value="ECO:0007669"/>
    <property type="project" value="UniProtKB-EC"/>
</dbReference>
<dbReference type="InterPro" id="IPR011257">
    <property type="entry name" value="DNA_glycosylase"/>
</dbReference>
<dbReference type="GO" id="GO:0005634">
    <property type="term" value="C:nucleus"/>
    <property type="evidence" value="ECO:0007669"/>
    <property type="project" value="UniProtKB-SubCell"/>
</dbReference>
<reference evidence="12" key="2">
    <citation type="submission" date="2015-01" db="EMBL/GenBank/DDBJ databases">
        <title>Evolutionary Origins and Diversification of the Mycorrhizal Mutualists.</title>
        <authorList>
            <consortium name="DOE Joint Genome Institute"/>
            <consortium name="Mycorrhizal Genomics Consortium"/>
            <person name="Kohler A."/>
            <person name="Kuo A."/>
            <person name="Nagy L.G."/>
            <person name="Floudas D."/>
            <person name="Copeland A."/>
            <person name="Barry K.W."/>
            <person name="Cichocki N."/>
            <person name="Veneault-Fourrey C."/>
            <person name="LaButti K."/>
            <person name="Lindquist E.A."/>
            <person name="Lipzen A."/>
            <person name="Lundell T."/>
            <person name="Morin E."/>
            <person name="Murat C."/>
            <person name="Riley R."/>
            <person name="Ohm R."/>
            <person name="Sun H."/>
            <person name="Tunlid A."/>
            <person name="Henrissat B."/>
            <person name="Grigoriev I.V."/>
            <person name="Hibbett D.S."/>
            <person name="Martin F."/>
        </authorList>
    </citation>
    <scope>NUCLEOTIDE SEQUENCE [LARGE SCALE GENOMIC DNA]</scope>
    <source>
        <strain evidence="12">F 1598</strain>
    </source>
</reference>
<keyword evidence="8" id="KW-0496">Mitochondrion</keyword>
<dbReference type="GO" id="GO:0000703">
    <property type="term" value="F:oxidized pyrimidine nucleobase lesion DNA N-glycosylase activity"/>
    <property type="evidence" value="ECO:0007669"/>
    <property type="project" value="UniProtKB-UniRule"/>
</dbReference>
<sequence>MKRSPSSRTTEPDHSPHELNGNEPRPRRSKRVKRVTDVVVPDLEDIVPGNSSPSGIDDVSSRSNSARSAMKGTVALRQSKVTRQLGTPHPAPAKWRETYDLITNMRSRELADVDTTGCQLAQEGETDPVARRVSTLVSLMLSSQTKDPVCHTAVKILRAALGGSLTVPAILAADEETISGAIKQVGFHNKKTGYLMKMAQQLRDRHGDDVPKTFDELCDILGVGHKMASLTLSMAWNIHVDIGVDVHINRITNRLGWHTPTTAKKGQEKQTKLNLESWLPRELWYDINHKFVGFGQTICRPTNPHCHRCDLNSAGLCPSANTSSGMKEKQEAAVNQSSRGPKVEIGLKVE</sequence>
<accession>A0A0C3FT00</accession>
<keyword evidence="4 8" id="KW-0234">DNA repair</keyword>
<keyword evidence="2 8" id="KW-0227">DNA damage</keyword>
<comment type="subcellular location">
    <subcellularLocation>
        <location evidence="8">Nucleus</location>
    </subcellularLocation>
    <subcellularLocation>
        <location evidence="8">Mitochondrion</location>
    </subcellularLocation>
</comment>
<comment type="function">
    <text evidence="8">Bifunctional DNA N-glycosylase with associated apurinic/apyrimidinic (AP) lyase function that catalyzes the first step in base excision repair (BER), the primary repair pathway for the repair of oxidative DNA damage. The DNA N-glycosylase activity releases the damaged DNA base from DNA by cleaving the N-glycosidic bond, leaving an AP site. The AP lyase activity cleaves the phosphodiester bond 3' to the AP site by a beta-elimination. Primarily recognizes and repairs oxidative base damage of pyrimidines.</text>
</comment>
<reference evidence="11 12" key="1">
    <citation type="submission" date="2014-04" db="EMBL/GenBank/DDBJ databases">
        <authorList>
            <consortium name="DOE Joint Genome Institute"/>
            <person name="Kuo A."/>
            <person name="Tarkka M."/>
            <person name="Buscot F."/>
            <person name="Kohler A."/>
            <person name="Nagy L.G."/>
            <person name="Floudas D."/>
            <person name="Copeland A."/>
            <person name="Barry K.W."/>
            <person name="Cichocki N."/>
            <person name="Veneault-Fourrey C."/>
            <person name="LaButti K."/>
            <person name="Lindquist E.A."/>
            <person name="Lipzen A."/>
            <person name="Lundell T."/>
            <person name="Morin E."/>
            <person name="Murat C."/>
            <person name="Sun H."/>
            <person name="Tunlid A."/>
            <person name="Henrissat B."/>
            <person name="Grigoriev I.V."/>
            <person name="Hibbett D.S."/>
            <person name="Martin F."/>
            <person name="Nordberg H.P."/>
            <person name="Cantor M.N."/>
            <person name="Hua S.X."/>
        </authorList>
    </citation>
    <scope>NUCLEOTIDE SEQUENCE [LARGE SCALE GENOMIC DNA]</scope>
    <source>
        <strain evidence="11 12">F 1598</strain>
    </source>
</reference>
<evidence type="ECO:0000256" key="6">
    <source>
        <dbReference type="ARBA" id="ARBA00023295"/>
    </source>
</evidence>
<evidence type="ECO:0000256" key="9">
    <source>
        <dbReference type="SAM" id="MobiDB-lite"/>
    </source>
</evidence>
<name>A0A0C3FT00_PILCF</name>
<dbReference type="Pfam" id="PF00730">
    <property type="entry name" value="HhH-GPD"/>
    <property type="match status" value="1"/>
</dbReference>
<feature type="domain" description="HhH-GPD" evidence="10">
    <location>
        <begin position="141"/>
        <end position="297"/>
    </location>
</feature>
<dbReference type="Gene3D" id="1.10.1670.10">
    <property type="entry name" value="Helix-hairpin-Helix base-excision DNA repair enzymes (C-terminal)"/>
    <property type="match status" value="1"/>
</dbReference>
<evidence type="ECO:0000256" key="4">
    <source>
        <dbReference type="ARBA" id="ARBA00023204"/>
    </source>
</evidence>
<dbReference type="STRING" id="765440.A0A0C3FT00"/>
<evidence type="ECO:0000256" key="5">
    <source>
        <dbReference type="ARBA" id="ARBA00023239"/>
    </source>
</evidence>
<dbReference type="CDD" id="cd00056">
    <property type="entry name" value="ENDO3c"/>
    <property type="match status" value="1"/>
</dbReference>
<dbReference type="InterPro" id="IPR030841">
    <property type="entry name" value="NTH1"/>
</dbReference>
<dbReference type="EMBL" id="KN832979">
    <property type="protein sequence ID" value="KIM87340.1"/>
    <property type="molecule type" value="Genomic_DNA"/>
</dbReference>
<dbReference type="Gene3D" id="1.10.340.30">
    <property type="entry name" value="Hypothetical protein, domain 2"/>
    <property type="match status" value="1"/>
</dbReference>
<dbReference type="PANTHER" id="PTHR43286:SF1">
    <property type="entry name" value="ENDONUCLEASE III-LIKE PROTEIN 1"/>
    <property type="match status" value="1"/>
</dbReference>
<dbReference type="SUPFAM" id="SSF48150">
    <property type="entry name" value="DNA-glycosylase"/>
    <property type="match status" value="1"/>
</dbReference>
<dbReference type="FunFam" id="1.10.340.30:FF:000001">
    <property type="entry name" value="Endonuclease III"/>
    <property type="match status" value="1"/>
</dbReference>
<dbReference type="InterPro" id="IPR003265">
    <property type="entry name" value="HhH-GPD_domain"/>
</dbReference>
<evidence type="ECO:0000256" key="2">
    <source>
        <dbReference type="ARBA" id="ARBA00022763"/>
    </source>
</evidence>
<dbReference type="GO" id="GO:0006289">
    <property type="term" value="P:nucleotide-excision repair"/>
    <property type="evidence" value="ECO:0007669"/>
    <property type="project" value="TreeGrafter"/>
</dbReference>
<gene>
    <name evidence="8" type="primary">NTH1</name>
    <name evidence="11" type="ORF">PILCRDRAFT_3832</name>
</gene>
<dbReference type="InParanoid" id="A0A0C3FT00"/>
<evidence type="ECO:0000313" key="12">
    <source>
        <dbReference type="Proteomes" id="UP000054166"/>
    </source>
</evidence>
<dbReference type="OrthoDB" id="2099276at2759"/>
<comment type="catalytic activity">
    <reaction evidence="7 8">
        <text>2'-deoxyribonucleotide-(2'-deoxyribose 5'-phosphate)-2'-deoxyribonucleotide-DNA = a 3'-end 2'-deoxyribonucleotide-(2,3-dehydro-2,3-deoxyribose 5'-phosphate)-DNA + a 5'-end 5'-phospho-2'-deoxyribonucleoside-DNA + H(+)</text>
        <dbReference type="Rhea" id="RHEA:66592"/>
        <dbReference type="Rhea" id="RHEA-COMP:13180"/>
        <dbReference type="Rhea" id="RHEA-COMP:16897"/>
        <dbReference type="Rhea" id="RHEA-COMP:17067"/>
        <dbReference type="ChEBI" id="CHEBI:15378"/>
        <dbReference type="ChEBI" id="CHEBI:136412"/>
        <dbReference type="ChEBI" id="CHEBI:157695"/>
        <dbReference type="ChEBI" id="CHEBI:167181"/>
        <dbReference type="EC" id="4.2.99.18"/>
    </reaction>
</comment>
<keyword evidence="5 8" id="KW-0456">Lyase</keyword>
<evidence type="ECO:0000256" key="7">
    <source>
        <dbReference type="ARBA" id="ARBA00044632"/>
    </source>
</evidence>
<dbReference type="EC" id="3.2.2.-" evidence="8"/>
<protein>
    <recommendedName>
        <fullName evidence="8">Endonuclease III homolog</fullName>
        <ecNumber evidence="8">3.2.2.-</ecNumber>
        <ecNumber evidence="8">4.2.99.18</ecNumber>
    </recommendedName>
    <alternativeName>
        <fullName evidence="8">Bifunctional DNA N-glycosylase/DNA-(apurinic or apyrimidinic site) lyase</fullName>
        <shortName evidence="8">DNA glycosylase/AP lyase</shortName>
    </alternativeName>
</protein>
<dbReference type="GO" id="GO:0006285">
    <property type="term" value="P:base-excision repair, AP site formation"/>
    <property type="evidence" value="ECO:0007669"/>
    <property type="project" value="UniProtKB-UniRule"/>
</dbReference>
<keyword evidence="3 8" id="KW-0378">Hydrolase</keyword>
<evidence type="ECO:0000256" key="1">
    <source>
        <dbReference type="ARBA" id="ARBA00008343"/>
    </source>
</evidence>
<dbReference type="HOGENOM" id="CLU_012862_4_0_1"/>
<dbReference type="HAMAP" id="MF_03183">
    <property type="entry name" value="Endonuclease_III_Nth"/>
    <property type="match status" value="1"/>
</dbReference>
<proteinExistence type="inferred from homology"/>
<keyword evidence="12" id="KW-1185">Reference proteome</keyword>
<dbReference type="GO" id="GO:0005739">
    <property type="term" value="C:mitochondrion"/>
    <property type="evidence" value="ECO:0007669"/>
    <property type="project" value="UniProtKB-SubCell"/>
</dbReference>
<evidence type="ECO:0000256" key="8">
    <source>
        <dbReference type="HAMAP-Rule" id="MF_03183"/>
    </source>
</evidence>
<feature type="region of interest" description="Disordered" evidence="9">
    <location>
        <begin position="321"/>
        <end position="350"/>
    </location>
</feature>
<dbReference type="Proteomes" id="UP000054166">
    <property type="component" value="Unassembled WGS sequence"/>
</dbReference>
<dbReference type="GO" id="GO:0003677">
    <property type="term" value="F:DNA binding"/>
    <property type="evidence" value="ECO:0007669"/>
    <property type="project" value="UniProtKB-UniRule"/>
</dbReference>
<comment type="similarity">
    <text evidence="1 8">Belongs to the Nth/MutY family.</text>
</comment>
<dbReference type="AlphaFoldDB" id="A0A0C3FT00"/>